<evidence type="ECO:0000256" key="2">
    <source>
        <dbReference type="ARBA" id="ARBA00022475"/>
    </source>
</evidence>
<feature type="transmembrane region" description="Helical" evidence="6">
    <location>
        <begin position="62"/>
        <end position="80"/>
    </location>
</feature>
<dbReference type="PANTHER" id="PTHR33545:SF5">
    <property type="entry name" value="UPF0750 MEMBRANE PROTEIN YITT"/>
    <property type="match status" value="1"/>
</dbReference>
<feature type="transmembrane region" description="Helical" evidence="6">
    <location>
        <begin position="158"/>
        <end position="175"/>
    </location>
</feature>
<evidence type="ECO:0000256" key="4">
    <source>
        <dbReference type="ARBA" id="ARBA00022989"/>
    </source>
</evidence>
<accession>A0A9X2C028</accession>
<dbReference type="InterPro" id="IPR051461">
    <property type="entry name" value="UPF0750_membrane"/>
</dbReference>
<keyword evidence="5 6" id="KW-0472">Membrane</keyword>
<gene>
    <name evidence="7" type="ORF">M0638_25350</name>
</gene>
<dbReference type="InterPro" id="IPR003740">
    <property type="entry name" value="YitT"/>
</dbReference>
<reference evidence="7" key="1">
    <citation type="submission" date="2022-04" db="EMBL/GenBank/DDBJ databases">
        <title>Roseomonas acroporae sp. nov., isolated from coral Acropora digitifera.</title>
        <authorList>
            <person name="Sun H."/>
        </authorList>
    </citation>
    <scope>NUCLEOTIDE SEQUENCE</scope>
    <source>
        <strain evidence="7">NAR14</strain>
    </source>
</reference>
<dbReference type="Pfam" id="PF02588">
    <property type="entry name" value="YitT_membrane"/>
    <property type="match status" value="1"/>
</dbReference>
<sequence>MIGVTMVSLGLVLYGEARLTTSGLAGLALLLSYATPLDTGTLFFLLNLPFMLFGLRMMGRRVLLRTLLTIAAVAVTTRLAPHLIVIGWVSPTYAAVAGGILLGMGVLSLLRHRTGLGGTNLVAMYLQERYGWSAGWTQLAFDTLVMLGALFALDWHQVALSMVGALVLNLIVAMNHKPGRYLGVS</sequence>
<evidence type="ECO:0000313" key="7">
    <source>
        <dbReference type="EMBL" id="MCK8787695.1"/>
    </source>
</evidence>
<protein>
    <submittedName>
        <fullName evidence="7">YitT family protein</fullName>
    </submittedName>
</protein>
<dbReference type="Proteomes" id="UP001139516">
    <property type="component" value="Unassembled WGS sequence"/>
</dbReference>
<keyword evidence="2" id="KW-1003">Cell membrane</keyword>
<dbReference type="GO" id="GO:0005886">
    <property type="term" value="C:plasma membrane"/>
    <property type="evidence" value="ECO:0007669"/>
    <property type="project" value="UniProtKB-SubCell"/>
</dbReference>
<keyword evidence="3 6" id="KW-0812">Transmembrane</keyword>
<dbReference type="RefSeq" id="WP_248669745.1">
    <property type="nucleotide sequence ID" value="NZ_JALPRX010000139.1"/>
</dbReference>
<comment type="caution">
    <text evidence="7">The sequence shown here is derived from an EMBL/GenBank/DDBJ whole genome shotgun (WGS) entry which is preliminary data.</text>
</comment>
<evidence type="ECO:0000313" key="8">
    <source>
        <dbReference type="Proteomes" id="UP001139516"/>
    </source>
</evidence>
<feature type="transmembrane region" description="Helical" evidence="6">
    <location>
        <begin position="130"/>
        <end position="152"/>
    </location>
</feature>
<dbReference type="EMBL" id="JALPRX010000139">
    <property type="protein sequence ID" value="MCK8787695.1"/>
    <property type="molecule type" value="Genomic_DNA"/>
</dbReference>
<evidence type="ECO:0000256" key="5">
    <source>
        <dbReference type="ARBA" id="ARBA00023136"/>
    </source>
</evidence>
<evidence type="ECO:0000256" key="1">
    <source>
        <dbReference type="ARBA" id="ARBA00004651"/>
    </source>
</evidence>
<feature type="transmembrane region" description="Helical" evidence="6">
    <location>
        <begin position="27"/>
        <end position="50"/>
    </location>
</feature>
<feature type="transmembrane region" description="Helical" evidence="6">
    <location>
        <begin position="92"/>
        <end position="110"/>
    </location>
</feature>
<name>A0A9X2C028_9PROT</name>
<proteinExistence type="predicted"/>
<evidence type="ECO:0000256" key="3">
    <source>
        <dbReference type="ARBA" id="ARBA00022692"/>
    </source>
</evidence>
<comment type="subcellular location">
    <subcellularLocation>
        <location evidence="1">Cell membrane</location>
        <topology evidence="1">Multi-pass membrane protein</topology>
    </subcellularLocation>
</comment>
<evidence type="ECO:0000256" key="6">
    <source>
        <dbReference type="SAM" id="Phobius"/>
    </source>
</evidence>
<dbReference type="AlphaFoldDB" id="A0A9X2C028"/>
<keyword evidence="4 6" id="KW-1133">Transmembrane helix</keyword>
<keyword evidence="8" id="KW-1185">Reference proteome</keyword>
<organism evidence="7 8">
    <name type="scientific">Roseomonas acroporae</name>
    <dbReference type="NCBI Taxonomy" id="2937791"/>
    <lineage>
        <taxon>Bacteria</taxon>
        <taxon>Pseudomonadati</taxon>
        <taxon>Pseudomonadota</taxon>
        <taxon>Alphaproteobacteria</taxon>
        <taxon>Acetobacterales</taxon>
        <taxon>Roseomonadaceae</taxon>
        <taxon>Roseomonas</taxon>
    </lineage>
</organism>
<dbReference type="PANTHER" id="PTHR33545">
    <property type="entry name" value="UPF0750 MEMBRANE PROTEIN YITT-RELATED"/>
    <property type="match status" value="1"/>
</dbReference>